<feature type="region of interest" description="Disordered" evidence="1">
    <location>
        <begin position="1"/>
        <end position="68"/>
    </location>
</feature>
<dbReference type="EMBL" id="CAOQHR010000004">
    <property type="protein sequence ID" value="CAI6334230.1"/>
    <property type="molecule type" value="Genomic_DNA"/>
</dbReference>
<dbReference type="AlphaFoldDB" id="A0A9W4UE39"/>
<evidence type="ECO:0000313" key="2">
    <source>
        <dbReference type="EMBL" id="CAI6334230.1"/>
    </source>
</evidence>
<feature type="compositionally biased region" description="Pro residues" evidence="1">
    <location>
        <begin position="1"/>
        <end position="12"/>
    </location>
</feature>
<organism evidence="2 3">
    <name type="scientific">Periconia digitata</name>
    <dbReference type="NCBI Taxonomy" id="1303443"/>
    <lineage>
        <taxon>Eukaryota</taxon>
        <taxon>Fungi</taxon>
        <taxon>Dikarya</taxon>
        <taxon>Ascomycota</taxon>
        <taxon>Pezizomycotina</taxon>
        <taxon>Dothideomycetes</taxon>
        <taxon>Pleosporomycetidae</taxon>
        <taxon>Pleosporales</taxon>
        <taxon>Massarineae</taxon>
        <taxon>Periconiaceae</taxon>
        <taxon>Periconia</taxon>
    </lineage>
</organism>
<gene>
    <name evidence="2" type="ORF">PDIGIT_LOCUS7284</name>
</gene>
<comment type="caution">
    <text evidence="2">The sequence shown here is derived from an EMBL/GenBank/DDBJ whole genome shotgun (WGS) entry which is preliminary data.</text>
</comment>
<accession>A0A9W4UE39</accession>
<protein>
    <submittedName>
        <fullName evidence="2">Uncharacterized protein</fullName>
    </submittedName>
</protein>
<feature type="compositionally biased region" description="Low complexity" evidence="1">
    <location>
        <begin position="36"/>
        <end position="47"/>
    </location>
</feature>
<sequence length="68" mass="7206">MPIYPLPQPPKSSFPIHPNSLTSPPSYQLPSTVPISSRSPPSQAQAQDTNSKPPQAPAKHAVPQPSAK</sequence>
<feature type="compositionally biased region" description="Polar residues" evidence="1">
    <location>
        <begin position="19"/>
        <end position="35"/>
    </location>
</feature>
<name>A0A9W4UE39_9PLEO</name>
<reference evidence="2" key="1">
    <citation type="submission" date="2023-01" db="EMBL/GenBank/DDBJ databases">
        <authorList>
            <person name="Van Ghelder C."/>
            <person name="Rancurel C."/>
        </authorList>
    </citation>
    <scope>NUCLEOTIDE SEQUENCE</scope>
    <source>
        <strain evidence="2">CNCM I-4278</strain>
    </source>
</reference>
<proteinExistence type="predicted"/>
<evidence type="ECO:0000313" key="3">
    <source>
        <dbReference type="Proteomes" id="UP001152607"/>
    </source>
</evidence>
<dbReference type="Proteomes" id="UP001152607">
    <property type="component" value="Unassembled WGS sequence"/>
</dbReference>
<evidence type="ECO:0000256" key="1">
    <source>
        <dbReference type="SAM" id="MobiDB-lite"/>
    </source>
</evidence>
<keyword evidence="3" id="KW-1185">Reference proteome</keyword>